<organism evidence="2 3">
    <name type="scientific">Streptomyces endophyticus</name>
    <dbReference type="NCBI Taxonomy" id="714166"/>
    <lineage>
        <taxon>Bacteria</taxon>
        <taxon>Bacillati</taxon>
        <taxon>Actinomycetota</taxon>
        <taxon>Actinomycetes</taxon>
        <taxon>Kitasatosporales</taxon>
        <taxon>Streptomycetaceae</taxon>
        <taxon>Streptomyces</taxon>
    </lineage>
</organism>
<dbReference type="EMBL" id="JAOZYC010000147">
    <property type="protein sequence ID" value="MEB8341450.1"/>
    <property type="molecule type" value="Genomic_DNA"/>
</dbReference>
<reference evidence="2 3" key="1">
    <citation type="submission" date="2022-10" db="EMBL/GenBank/DDBJ databases">
        <authorList>
            <person name="Xie J."/>
            <person name="Shen N."/>
        </authorList>
    </citation>
    <scope>NUCLEOTIDE SEQUENCE [LARGE SCALE GENOMIC DNA]</scope>
    <source>
        <strain evidence="2 3">YIM65594</strain>
    </source>
</reference>
<accession>A0ABU6FBP2</accession>
<keyword evidence="1" id="KW-0812">Transmembrane</keyword>
<evidence type="ECO:0000313" key="3">
    <source>
        <dbReference type="Proteomes" id="UP001354931"/>
    </source>
</evidence>
<feature type="transmembrane region" description="Helical" evidence="1">
    <location>
        <begin position="12"/>
        <end position="39"/>
    </location>
</feature>
<dbReference type="RefSeq" id="WP_326020640.1">
    <property type="nucleotide sequence ID" value="NZ_JAOZYC010000147.1"/>
</dbReference>
<sequence length="328" mass="35623">MENNVRPYRGTLYRFTLWVSLATAVLGFAILAGAFAAAWDGFENVREYADRNIANEDSYVAYADGGLESVRDPGAVAAPVFLLLALVVVSVLHSAYAVGSSHARRDGGSLSVGELWRRTRPRLFAAVVTNFLTGIFVAVVVFAGLFLFTLVDMHDVPGVEPTPLGETASWQYTLVGWVLPIVIWSLGPLLWFRLSGATAETVLERRNPFVAVWRSWVLTRRARLRTLRLGLLSCAAAVVAYVVVVYSAGPLNHYAGLGTLWLNNDNVWMTGVFMIIFPTAVALLLLPPLVMPLVCGGVARLHGDMRALEEAGSGDGRQPARPEGATRP</sequence>
<feature type="transmembrane region" description="Helical" evidence="1">
    <location>
        <begin position="170"/>
        <end position="192"/>
    </location>
</feature>
<gene>
    <name evidence="2" type="ORF">OKJ99_28535</name>
</gene>
<evidence type="ECO:0000256" key="1">
    <source>
        <dbReference type="SAM" id="Phobius"/>
    </source>
</evidence>
<proteinExistence type="predicted"/>
<keyword evidence="1" id="KW-0472">Membrane</keyword>
<feature type="transmembrane region" description="Helical" evidence="1">
    <location>
        <begin position="229"/>
        <end position="248"/>
    </location>
</feature>
<evidence type="ECO:0008006" key="4">
    <source>
        <dbReference type="Google" id="ProtNLM"/>
    </source>
</evidence>
<keyword evidence="3" id="KW-1185">Reference proteome</keyword>
<name>A0ABU6FBP2_9ACTN</name>
<keyword evidence="1" id="KW-1133">Transmembrane helix</keyword>
<feature type="transmembrane region" description="Helical" evidence="1">
    <location>
        <begin position="123"/>
        <end position="150"/>
    </location>
</feature>
<dbReference type="Proteomes" id="UP001354931">
    <property type="component" value="Unassembled WGS sequence"/>
</dbReference>
<feature type="transmembrane region" description="Helical" evidence="1">
    <location>
        <begin position="76"/>
        <end position="98"/>
    </location>
</feature>
<protein>
    <recommendedName>
        <fullName evidence="4">ABC transporter permease</fullName>
    </recommendedName>
</protein>
<evidence type="ECO:0000313" key="2">
    <source>
        <dbReference type="EMBL" id="MEB8341450.1"/>
    </source>
</evidence>
<comment type="caution">
    <text evidence="2">The sequence shown here is derived from an EMBL/GenBank/DDBJ whole genome shotgun (WGS) entry which is preliminary data.</text>
</comment>
<feature type="transmembrane region" description="Helical" evidence="1">
    <location>
        <begin position="268"/>
        <end position="286"/>
    </location>
</feature>